<dbReference type="PROSITE" id="PS51257">
    <property type="entry name" value="PROKAR_LIPOPROTEIN"/>
    <property type="match status" value="1"/>
</dbReference>
<feature type="domain" description="VWFA" evidence="3">
    <location>
        <begin position="170"/>
        <end position="361"/>
    </location>
</feature>
<dbReference type="Proteomes" id="UP000480185">
    <property type="component" value="Unassembled WGS sequence"/>
</dbReference>
<gene>
    <name evidence="4" type="ORF">GH754_10575</name>
</gene>
<feature type="region of interest" description="Disordered" evidence="2">
    <location>
        <begin position="20"/>
        <end position="53"/>
    </location>
</feature>
<reference evidence="4 5" key="1">
    <citation type="submission" date="2019-11" db="EMBL/GenBank/DDBJ databases">
        <authorList>
            <person name="Li J."/>
        </authorList>
    </citation>
    <scope>NUCLEOTIDE SEQUENCE [LARGE SCALE GENOMIC DNA]</scope>
    <source>
        <strain evidence="4 5">J4</strain>
    </source>
</reference>
<feature type="coiled-coil region" evidence="1">
    <location>
        <begin position="434"/>
        <end position="472"/>
    </location>
</feature>
<keyword evidence="1" id="KW-0175">Coiled coil</keyword>
<accession>A0A6G1X709</accession>
<dbReference type="AlphaFoldDB" id="A0A6G1X709"/>
<dbReference type="InterPro" id="IPR036465">
    <property type="entry name" value="vWFA_dom_sf"/>
</dbReference>
<sequence>MKRLTVVLLFFMLGLSGCSEDEAQKGQEESPTNTEVDTVEHEEAVEDDQGEQSLEIDTFHSIDPSREGMKNQTGGTFLEDISLEQELDMNVEEFMAQNKQELTNDLQRITNENQEPEALAKALAHLLGTPNYTKGIETAEAFQPDFPEPDLPGAKRVNSEEEESASVNGKAILLLDASSSMLLSVEGRVKMDIAKEAVQQFANVIGQENDVSLVVYGHKGSEADSDKQLSCEGIEEVYPMGTYDKKKFEASLNNFESKGWTPLADAIDKAAEMSKGLEGEITLYIVSDGVETCDGNPVASAEDFVKENEHRKVNIIGFNVDEDVEEQLQKVSEAGNGEFYSADDANELKETIEYEWLPSRVDLAWAHTKAPGPWEILAEYDKYDVDHDKIRALVKKEDERYNKVMKILREEEMVPEEVRDELDDLISENYNVRIDELRALRSEKIDEIDAIADEIKKRVNEWKEEMERRKDERGDIW</sequence>
<evidence type="ECO:0000256" key="1">
    <source>
        <dbReference type="SAM" id="Coils"/>
    </source>
</evidence>
<comment type="caution">
    <text evidence="4">The sequence shown here is derived from an EMBL/GenBank/DDBJ whole genome shotgun (WGS) entry which is preliminary data.</text>
</comment>
<keyword evidence="5" id="KW-1185">Reference proteome</keyword>
<dbReference type="SUPFAM" id="SSF53300">
    <property type="entry name" value="vWA-like"/>
    <property type="match status" value="1"/>
</dbReference>
<evidence type="ECO:0000313" key="4">
    <source>
        <dbReference type="EMBL" id="MRG86754.1"/>
    </source>
</evidence>
<evidence type="ECO:0000313" key="5">
    <source>
        <dbReference type="Proteomes" id="UP000480185"/>
    </source>
</evidence>
<evidence type="ECO:0000259" key="3">
    <source>
        <dbReference type="PROSITE" id="PS50234"/>
    </source>
</evidence>
<dbReference type="RefSeq" id="WP_153728665.1">
    <property type="nucleotide sequence ID" value="NZ_WJNH01000006.1"/>
</dbReference>
<evidence type="ECO:0000256" key="2">
    <source>
        <dbReference type="SAM" id="MobiDB-lite"/>
    </source>
</evidence>
<dbReference type="InterPro" id="IPR002035">
    <property type="entry name" value="VWF_A"/>
</dbReference>
<proteinExistence type="predicted"/>
<dbReference type="OrthoDB" id="9783818at2"/>
<protein>
    <submittedName>
        <fullName evidence="4">VWA domain-containing protein</fullName>
    </submittedName>
</protein>
<dbReference type="PROSITE" id="PS50234">
    <property type="entry name" value="VWFA"/>
    <property type="match status" value="1"/>
</dbReference>
<name>A0A6G1X709_9BACI</name>
<dbReference type="SMART" id="SM00327">
    <property type="entry name" value="VWA"/>
    <property type="match status" value="1"/>
</dbReference>
<dbReference type="EMBL" id="WJNH01000006">
    <property type="protein sequence ID" value="MRG86754.1"/>
    <property type="molecule type" value="Genomic_DNA"/>
</dbReference>
<dbReference type="Pfam" id="PF00092">
    <property type="entry name" value="VWA"/>
    <property type="match status" value="1"/>
</dbReference>
<dbReference type="Gene3D" id="3.40.50.410">
    <property type="entry name" value="von Willebrand factor, type A domain"/>
    <property type="match status" value="1"/>
</dbReference>
<organism evidence="4 5">
    <name type="scientific">Salinibacillus xinjiangensis</name>
    <dbReference type="NCBI Taxonomy" id="1229268"/>
    <lineage>
        <taxon>Bacteria</taxon>
        <taxon>Bacillati</taxon>
        <taxon>Bacillota</taxon>
        <taxon>Bacilli</taxon>
        <taxon>Bacillales</taxon>
        <taxon>Bacillaceae</taxon>
        <taxon>Salinibacillus</taxon>
    </lineage>
</organism>